<gene>
    <name evidence="13" type="primary">asd</name>
    <name evidence="12" type="synonym">psd</name>
    <name evidence="13" type="ORF">Q4521_08610</name>
</gene>
<comment type="similarity">
    <text evidence="12">Belongs to the phosphatidylserine decarboxylase family. PSD-B subfamily. Prokaryotic type I sub-subfamily.</text>
</comment>
<dbReference type="GO" id="GO:0004609">
    <property type="term" value="F:phosphatidylserine decarboxylase activity"/>
    <property type="evidence" value="ECO:0007669"/>
    <property type="project" value="UniProtKB-UniRule"/>
</dbReference>
<keyword evidence="5 12" id="KW-0443">Lipid metabolism</keyword>
<evidence type="ECO:0000256" key="3">
    <source>
        <dbReference type="ARBA" id="ARBA00022516"/>
    </source>
</evidence>
<keyword evidence="2 12" id="KW-1003">Cell membrane</keyword>
<evidence type="ECO:0000256" key="2">
    <source>
        <dbReference type="ARBA" id="ARBA00022475"/>
    </source>
</evidence>
<name>A0AAW7X7C4_9GAMM</name>
<feature type="active site" description="Charge relay system; for autoendoproteolytic cleavage activity" evidence="12">
    <location>
        <position position="250"/>
    </location>
</feature>
<comment type="caution">
    <text evidence="13">The sequence shown here is derived from an EMBL/GenBank/DDBJ whole genome shotgun (WGS) entry which is preliminary data.</text>
</comment>
<evidence type="ECO:0000256" key="5">
    <source>
        <dbReference type="ARBA" id="ARBA00023098"/>
    </source>
</evidence>
<evidence type="ECO:0000256" key="12">
    <source>
        <dbReference type="HAMAP-Rule" id="MF_00662"/>
    </source>
</evidence>
<evidence type="ECO:0000313" key="14">
    <source>
        <dbReference type="Proteomes" id="UP001169760"/>
    </source>
</evidence>
<comment type="catalytic activity">
    <reaction evidence="12">
        <text>a 1,2-diacyl-sn-glycero-3-phospho-L-serine + H(+) = a 1,2-diacyl-sn-glycero-3-phosphoethanolamine + CO2</text>
        <dbReference type="Rhea" id="RHEA:20828"/>
        <dbReference type="ChEBI" id="CHEBI:15378"/>
        <dbReference type="ChEBI" id="CHEBI:16526"/>
        <dbReference type="ChEBI" id="CHEBI:57262"/>
        <dbReference type="ChEBI" id="CHEBI:64612"/>
        <dbReference type="EC" id="4.1.1.65"/>
    </reaction>
</comment>
<evidence type="ECO:0000256" key="7">
    <source>
        <dbReference type="ARBA" id="ARBA00023145"/>
    </source>
</evidence>
<comment type="PTM">
    <text evidence="12">Is synthesized initially as an inactive proenzyme. Formation of the active enzyme involves a self-maturation process in which the active site pyruvoyl group is generated from an internal serine residue via an autocatalytic post-translational modification. Two non-identical subunits are generated from the proenzyme in this reaction, and the pyruvate is formed at the N-terminus of the alpha chain, which is derived from the carboxyl end of the proenzyme. The autoendoproteolytic cleavage occurs by a canonical serine protease mechanism, in which the side chain hydroxyl group of the serine supplies its oxygen atom to form the C-terminus of the beta chain, while the remainder of the serine residue undergoes an oxidative deamination to produce ammonia and the pyruvoyl prosthetic group on the alpha chain. During this reaction, the Ser that is part of the protease active site of the proenzyme becomes the pyruvoyl prosthetic group, which constitutes an essential element of the active site of the mature decarboxylase.</text>
</comment>
<comment type="subunit">
    <text evidence="12">Heterodimer of a large membrane-associated beta subunit and a small pyruvoyl-containing alpha subunit.</text>
</comment>
<keyword evidence="10 12" id="KW-1208">Phospholipid metabolism</keyword>
<evidence type="ECO:0000313" key="13">
    <source>
        <dbReference type="EMBL" id="MDO6422531.1"/>
    </source>
</evidence>
<comment type="function">
    <text evidence="12">Catalyzes the formation of phosphatidylethanolamine (PtdEtn) from phosphatidylserine (PtdSer).</text>
</comment>
<dbReference type="InterPro" id="IPR033177">
    <property type="entry name" value="PSD-B"/>
</dbReference>
<comment type="subcellular location">
    <subcellularLocation>
        <location evidence="12">Cell membrane</location>
        <topology evidence="12">Peripheral membrane protein</topology>
    </subcellularLocation>
</comment>
<evidence type="ECO:0000256" key="11">
    <source>
        <dbReference type="ARBA" id="ARBA00023317"/>
    </source>
</evidence>
<evidence type="ECO:0000256" key="4">
    <source>
        <dbReference type="ARBA" id="ARBA00022793"/>
    </source>
</evidence>
<evidence type="ECO:0000256" key="8">
    <source>
        <dbReference type="ARBA" id="ARBA00023209"/>
    </source>
</evidence>
<feature type="active site" description="Charge relay system; for autoendoproteolytic cleavage activity" evidence="12">
    <location>
        <position position="90"/>
    </location>
</feature>
<keyword evidence="3 12" id="KW-0444">Lipid biosynthesis</keyword>
<dbReference type="RefSeq" id="WP_303492511.1">
    <property type="nucleotide sequence ID" value="NZ_JAUOPB010000005.1"/>
</dbReference>
<dbReference type="GO" id="GO:0006646">
    <property type="term" value="P:phosphatidylethanolamine biosynthetic process"/>
    <property type="evidence" value="ECO:0007669"/>
    <property type="project" value="UniProtKB-UniRule"/>
</dbReference>
<organism evidence="13 14">
    <name type="scientific">Saccharophagus degradans</name>
    <dbReference type="NCBI Taxonomy" id="86304"/>
    <lineage>
        <taxon>Bacteria</taxon>
        <taxon>Pseudomonadati</taxon>
        <taxon>Pseudomonadota</taxon>
        <taxon>Gammaproteobacteria</taxon>
        <taxon>Cellvibrionales</taxon>
        <taxon>Cellvibrionaceae</taxon>
        <taxon>Saccharophagus</taxon>
    </lineage>
</organism>
<evidence type="ECO:0000256" key="6">
    <source>
        <dbReference type="ARBA" id="ARBA00023136"/>
    </source>
</evidence>
<keyword evidence="8 12" id="KW-0594">Phospholipid biosynthesis</keyword>
<dbReference type="InterPro" id="IPR033178">
    <property type="entry name" value="PSD_type1_pro"/>
</dbReference>
<keyword evidence="9 12" id="KW-0456">Lyase</keyword>
<comment type="cofactor">
    <cofactor evidence="12">
        <name>pyruvate</name>
        <dbReference type="ChEBI" id="CHEBI:15361"/>
    </cofactor>
    <text evidence="12">Binds 1 pyruvoyl group covalently per subunit.</text>
</comment>
<keyword evidence="6 12" id="KW-0472">Membrane</keyword>
<dbReference type="PANTHER" id="PTHR10067:SF6">
    <property type="entry name" value="PHOSPHATIDYLSERINE DECARBOXYLASE PROENZYME, MITOCHONDRIAL"/>
    <property type="match status" value="1"/>
</dbReference>
<evidence type="ECO:0000256" key="9">
    <source>
        <dbReference type="ARBA" id="ARBA00023239"/>
    </source>
</evidence>
<reference evidence="13" key="1">
    <citation type="submission" date="2023-07" db="EMBL/GenBank/DDBJ databases">
        <title>Genome content predicts the carbon catabolic preferences of heterotrophic bacteria.</title>
        <authorList>
            <person name="Gralka M."/>
        </authorList>
    </citation>
    <scope>NUCLEOTIDE SEQUENCE</scope>
    <source>
        <strain evidence="13">I3M17_2</strain>
    </source>
</reference>
<dbReference type="GO" id="GO:0005886">
    <property type="term" value="C:plasma membrane"/>
    <property type="evidence" value="ECO:0007669"/>
    <property type="project" value="UniProtKB-SubCell"/>
</dbReference>
<evidence type="ECO:0000256" key="1">
    <source>
        <dbReference type="ARBA" id="ARBA00005189"/>
    </source>
</evidence>
<protein>
    <recommendedName>
        <fullName evidence="12">Phosphatidylserine decarboxylase proenzyme</fullName>
        <ecNumber evidence="12">4.1.1.65</ecNumber>
    </recommendedName>
    <component>
        <recommendedName>
            <fullName evidence="12">Phosphatidylserine decarboxylase alpha chain</fullName>
        </recommendedName>
    </component>
    <component>
        <recommendedName>
            <fullName evidence="12">Phosphatidylserine decarboxylase beta chain</fullName>
        </recommendedName>
    </component>
</protein>
<dbReference type="HAMAP" id="MF_00662">
    <property type="entry name" value="PS_decarb_PSD_B_type1"/>
    <property type="match status" value="1"/>
</dbReference>
<comment type="pathway">
    <text evidence="1">Lipid metabolism.</text>
</comment>
<keyword evidence="11 12" id="KW-0670">Pyruvate</keyword>
<dbReference type="NCBIfam" id="TIGR00163">
    <property type="entry name" value="PS_decarb"/>
    <property type="match status" value="1"/>
</dbReference>
<feature type="active site" description="Schiff-base intermediate with substrate; via pyruvic acid; for decarboxylase activity" evidence="12">
    <location>
        <position position="250"/>
    </location>
</feature>
<dbReference type="Proteomes" id="UP001169760">
    <property type="component" value="Unassembled WGS sequence"/>
</dbReference>
<dbReference type="EMBL" id="JAUOPB010000005">
    <property type="protein sequence ID" value="MDO6422531.1"/>
    <property type="molecule type" value="Genomic_DNA"/>
</dbReference>
<feature type="chain" id="PRO_5043062472" description="Phosphatidylserine decarboxylase alpha chain" evidence="12">
    <location>
        <begin position="250"/>
        <end position="286"/>
    </location>
</feature>
<sequence length="286" mass="31968">MKDDLFIALQRIIPHHAFSRLVGWFAATKIRWIKHLFITKFINAYNVNMAEALESNPENYANFNDFFVRALKPDARPIASEANAIVSPADGAVSQLGEISGDKIFQAKNHWFSIKELLACDDELAEQFMGGSFATIYLSPSDYHRVHMPAAGLLTQMNYIPGDLFSVNPVTTENVAGLFARNERIAAIFDTEFGPMAVVMVGAMIVASIETVWDGQITPASREVKRNFYSKPREIKLDKGDEMGRFKLGSTAVLLFPKGAIKWKEDIKAETTLRMGEMIAELQTRA</sequence>
<proteinExistence type="inferred from homology"/>
<dbReference type="Pfam" id="PF02666">
    <property type="entry name" value="PS_Dcarbxylase"/>
    <property type="match status" value="1"/>
</dbReference>
<dbReference type="EC" id="4.1.1.65" evidence="12"/>
<comment type="pathway">
    <text evidence="12">Phospholipid metabolism; phosphatidylethanolamine biosynthesis; phosphatidylethanolamine from CDP-diacylglycerol: step 2/2.</text>
</comment>
<feature type="modified residue" description="Pyruvic acid (Ser); by autocatalysis" evidence="12">
    <location>
        <position position="250"/>
    </location>
</feature>
<feature type="active site" description="Charge relay system; for autoendoproteolytic cleavage activity" evidence="12">
    <location>
        <position position="147"/>
    </location>
</feature>
<dbReference type="InterPro" id="IPR003817">
    <property type="entry name" value="PS_Dcarbxylase"/>
</dbReference>
<feature type="chain" id="PRO_5043062473" description="Phosphatidylserine decarboxylase beta chain" evidence="12">
    <location>
        <begin position="1"/>
        <end position="249"/>
    </location>
</feature>
<dbReference type="PANTHER" id="PTHR10067">
    <property type="entry name" value="PHOSPHATIDYLSERINE DECARBOXYLASE"/>
    <property type="match status" value="1"/>
</dbReference>
<dbReference type="AlphaFoldDB" id="A0AAW7X7C4"/>
<evidence type="ECO:0000256" key="10">
    <source>
        <dbReference type="ARBA" id="ARBA00023264"/>
    </source>
</evidence>
<accession>A0AAW7X7C4</accession>
<feature type="site" description="Cleavage (non-hydrolytic); by autocatalysis" evidence="12">
    <location>
        <begin position="249"/>
        <end position="250"/>
    </location>
</feature>
<keyword evidence="4 12" id="KW-0210">Decarboxylase</keyword>
<keyword evidence="7 12" id="KW-0865">Zymogen</keyword>